<keyword evidence="1" id="KW-1133">Transmembrane helix</keyword>
<dbReference type="InterPro" id="IPR019253">
    <property type="entry name" value="DUF2244_TM"/>
</dbReference>
<name>A0ABR6HNU6_9RHOB</name>
<evidence type="ECO:0000256" key="1">
    <source>
        <dbReference type="SAM" id="Phobius"/>
    </source>
</evidence>
<dbReference type="Pfam" id="PF10003">
    <property type="entry name" value="DUF2244"/>
    <property type="match status" value="1"/>
</dbReference>
<comment type="caution">
    <text evidence="2">The sequence shown here is derived from an EMBL/GenBank/DDBJ whole genome shotgun (WGS) entry which is preliminary data.</text>
</comment>
<keyword evidence="1" id="KW-0472">Membrane</keyword>
<dbReference type="RefSeq" id="WP_183471993.1">
    <property type="nucleotide sequence ID" value="NZ_JACIBX010000005.1"/>
</dbReference>
<dbReference type="EMBL" id="JACIBX010000005">
    <property type="protein sequence ID" value="MBB3712225.1"/>
    <property type="molecule type" value="Genomic_DNA"/>
</dbReference>
<sequence length="167" mass="19091">MPHEWTRPPSETGPVEAELQLWPYRSLPKRGFAGFVGGTAALIALPLLMVLGTPVLWALLPFLAAAVAAIWWALARSYRDGEVIERLEIRPDRIRLTRRDRGRPERVWEADPYWVELRLHEGERPVPGYLTLRGAGREVELGAFLPEDERRALAEDLQRLLARIGRR</sequence>
<feature type="transmembrane region" description="Helical" evidence="1">
    <location>
        <begin position="55"/>
        <end position="74"/>
    </location>
</feature>
<keyword evidence="3" id="KW-1185">Reference proteome</keyword>
<reference evidence="2 3" key="1">
    <citation type="submission" date="2020-08" db="EMBL/GenBank/DDBJ databases">
        <title>Genomic Encyclopedia of Type Strains, Phase III (KMG-III): the genomes of soil and plant-associated and newly described type strains.</title>
        <authorList>
            <person name="Whitman W."/>
        </authorList>
    </citation>
    <scope>NUCLEOTIDE SEQUENCE [LARGE SCALE GENOMIC DNA]</scope>
    <source>
        <strain evidence="2 3">CECT 8572</strain>
    </source>
</reference>
<evidence type="ECO:0000313" key="3">
    <source>
        <dbReference type="Proteomes" id="UP000576152"/>
    </source>
</evidence>
<protein>
    <submittedName>
        <fullName evidence="2">Membrane protein</fullName>
    </submittedName>
</protein>
<evidence type="ECO:0000313" key="2">
    <source>
        <dbReference type="EMBL" id="MBB3712225.1"/>
    </source>
</evidence>
<proteinExistence type="predicted"/>
<gene>
    <name evidence="2" type="ORF">FHS00_001802</name>
</gene>
<accession>A0ABR6HNU6</accession>
<feature type="transmembrane region" description="Helical" evidence="1">
    <location>
        <begin position="31"/>
        <end position="49"/>
    </location>
</feature>
<organism evidence="2 3">
    <name type="scientific">Limimaricola variabilis</name>
    <dbReference type="NCBI Taxonomy" id="1492771"/>
    <lineage>
        <taxon>Bacteria</taxon>
        <taxon>Pseudomonadati</taxon>
        <taxon>Pseudomonadota</taxon>
        <taxon>Alphaproteobacteria</taxon>
        <taxon>Rhodobacterales</taxon>
        <taxon>Paracoccaceae</taxon>
        <taxon>Limimaricola</taxon>
    </lineage>
</organism>
<keyword evidence="1" id="KW-0812">Transmembrane</keyword>
<dbReference type="Proteomes" id="UP000576152">
    <property type="component" value="Unassembled WGS sequence"/>
</dbReference>